<dbReference type="GO" id="GO:0016020">
    <property type="term" value="C:membrane"/>
    <property type="evidence" value="ECO:0007669"/>
    <property type="project" value="UniProtKB-SubCell"/>
</dbReference>
<comment type="caution">
    <text evidence="7">The sequence shown here is derived from an EMBL/GenBank/DDBJ whole genome shotgun (WGS) entry which is preliminary data.</text>
</comment>
<feature type="non-terminal residue" evidence="7">
    <location>
        <position position="1"/>
    </location>
</feature>
<sequence length="121" mass="13447">LLLGCLLVAGYLPGSDKVSEVANGRLALWKVTILTYGKEGLLFQIFGMGPDSFYYALYQWGSDAMDWINRGLLDNNIYSNAHNEWLTLLVQQGILGVIAYGGIFLTAFRNLRISATRDPRA</sequence>
<dbReference type="Pfam" id="PF04932">
    <property type="entry name" value="Wzy_C"/>
    <property type="match status" value="1"/>
</dbReference>
<keyword evidence="3 5" id="KW-1133">Transmembrane helix</keyword>
<dbReference type="InterPro" id="IPR007016">
    <property type="entry name" value="O-antigen_ligase-rel_domated"/>
</dbReference>
<comment type="subcellular location">
    <subcellularLocation>
        <location evidence="1">Membrane</location>
        <topology evidence="1">Multi-pass membrane protein</topology>
    </subcellularLocation>
</comment>
<dbReference type="EMBL" id="AJWZ01011911">
    <property type="protein sequence ID" value="EKC43723.1"/>
    <property type="molecule type" value="Genomic_DNA"/>
</dbReference>
<dbReference type="AlphaFoldDB" id="K1RDI2"/>
<evidence type="ECO:0000313" key="7">
    <source>
        <dbReference type="EMBL" id="EKC43723.1"/>
    </source>
</evidence>
<reference evidence="7" key="1">
    <citation type="journal article" date="2013" name="Environ. Microbiol.">
        <title>Microbiota from the distal guts of lean and obese adolescents exhibit partial functional redundancy besides clear differences in community structure.</title>
        <authorList>
            <person name="Ferrer M."/>
            <person name="Ruiz A."/>
            <person name="Lanza F."/>
            <person name="Haange S.B."/>
            <person name="Oberbach A."/>
            <person name="Till H."/>
            <person name="Bargiela R."/>
            <person name="Campoy C."/>
            <person name="Segura M.T."/>
            <person name="Richter M."/>
            <person name="von Bergen M."/>
            <person name="Seifert J."/>
            <person name="Suarez A."/>
        </authorList>
    </citation>
    <scope>NUCLEOTIDE SEQUENCE</scope>
</reference>
<accession>K1RDI2</accession>
<feature type="transmembrane region" description="Helical" evidence="5">
    <location>
        <begin position="85"/>
        <end position="108"/>
    </location>
</feature>
<evidence type="ECO:0000256" key="2">
    <source>
        <dbReference type="ARBA" id="ARBA00022692"/>
    </source>
</evidence>
<gene>
    <name evidence="7" type="ORF">OBE_17854</name>
</gene>
<feature type="domain" description="O-antigen ligase-related" evidence="6">
    <location>
        <begin position="22"/>
        <end position="100"/>
    </location>
</feature>
<organism evidence="7">
    <name type="scientific">human gut metagenome</name>
    <dbReference type="NCBI Taxonomy" id="408170"/>
    <lineage>
        <taxon>unclassified sequences</taxon>
        <taxon>metagenomes</taxon>
        <taxon>organismal metagenomes</taxon>
    </lineage>
</organism>
<protein>
    <recommendedName>
        <fullName evidence="6">O-antigen ligase-related domain-containing protein</fullName>
    </recommendedName>
</protein>
<evidence type="ECO:0000256" key="5">
    <source>
        <dbReference type="SAM" id="Phobius"/>
    </source>
</evidence>
<evidence type="ECO:0000256" key="3">
    <source>
        <dbReference type="ARBA" id="ARBA00022989"/>
    </source>
</evidence>
<name>K1RDI2_9ZZZZ</name>
<keyword evidence="2 5" id="KW-0812">Transmembrane</keyword>
<evidence type="ECO:0000256" key="4">
    <source>
        <dbReference type="ARBA" id="ARBA00023136"/>
    </source>
</evidence>
<proteinExistence type="predicted"/>
<evidence type="ECO:0000256" key="1">
    <source>
        <dbReference type="ARBA" id="ARBA00004141"/>
    </source>
</evidence>
<evidence type="ECO:0000259" key="6">
    <source>
        <dbReference type="Pfam" id="PF04932"/>
    </source>
</evidence>
<keyword evidence="4 5" id="KW-0472">Membrane</keyword>